<name>A0ABY1PM49_9HYPH</name>
<dbReference type="PROSITE" id="PS51186">
    <property type="entry name" value="GNAT"/>
    <property type="match status" value="1"/>
</dbReference>
<dbReference type="InterPro" id="IPR000182">
    <property type="entry name" value="GNAT_dom"/>
</dbReference>
<evidence type="ECO:0000259" key="1">
    <source>
        <dbReference type="PROSITE" id="PS51186"/>
    </source>
</evidence>
<sequence length="309" mass="34970">MEIRLWKPGDETAIIELFETVFSRPMSSDFWRWRFRDHPSGGPLVALAWDGDRLVGHYAASQAPLVIDGEIIPAALSMTTMTHPDYRGRRLLERTAECLYEALVDQGFIGVWGFPNQNVNALRQMKLSWTNIDDIAALSCETGPLLADDPNVVEVEFIDERFAGLAERTCNQTRISSLRNTNILKWRVDENPVNSYRLFCLADGNDIQAYLIGKTYQETDFDIVEMKADDAQSASTILRSVVAKSSKLGITRVNAWCLHADPHRIAYESLGFAAKEPITYFGGRTFRHSAADFGDSRMWRLSFLDSDLY</sequence>
<dbReference type="SUPFAM" id="SSF55729">
    <property type="entry name" value="Acyl-CoA N-acyltransferases (Nat)"/>
    <property type="match status" value="1"/>
</dbReference>
<dbReference type="EMBL" id="FXTT01000009">
    <property type="protein sequence ID" value="SMP37169.1"/>
    <property type="molecule type" value="Genomic_DNA"/>
</dbReference>
<proteinExistence type="predicted"/>
<feature type="domain" description="N-acetyltransferase" evidence="1">
    <location>
        <begin position="1"/>
        <end position="164"/>
    </location>
</feature>
<dbReference type="RefSeq" id="WP_155189104.1">
    <property type="nucleotide sequence ID" value="NZ_BAAAEA010000006.1"/>
</dbReference>
<keyword evidence="3" id="KW-1185">Reference proteome</keyword>
<evidence type="ECO:0000313" key="2">
    <source>
        <dbReference type="EMBL" id="SMP37169.1"/>
    </source>
</evidence>
<dbReference type="InterPro" id="IPR016181">
    <property type="entry name" value="Acyl_CoA_acyltransferase"/>
</dbReference>
<accession>A0ABY1PM49</accession>
<gene>
    <name evidence="2" type="ORF">SAMN06265374_4521</name>
</gene>
<reference evidence="2 3" key="1">
    <citation type="submission" date="2017-05" db="EMBL/GenBank/DDBJ databases">
        <authorList>
            <person name="Varghese N."/>
            <person name="Submissions S."/>
        </authorList>
    </citation>
    <scope>NUCLEOTIDE SEQUENCE [LARGE SCALE GENOMIC DNA]</scope>
    <source>
        <strain evidence="2 3">DSM 15949</strain>
    </source>
</reference>
<dbReference type="Pfam" id="PF13527">
    <property type="entry name" value="Acetyltransf_9"/>
    <property type="match status" value="1"/>
</dbReference>
<protein>
    <submittedName>
        <fullName evidence="2">Acetyltransferase (GNAT) domain-containing protein</fullName>
    </submittedName>
</protein>
<evidence type="ECO:0000313" key="3">
    <source>
        <dbReference type="Proteomes" id="UP001157914"/>
    </source>
</evidence>
<dbReference type="Proteomes" id="UP001157914">
    <property type="component" value="Unassembled WGS sequence"/>
</dbReference>
<comment type="caution">
    <text evidence="2">The sequence shown here is derived from an EMBL/GenBank/DDBJ whole genome shotgun (WGS) entry which is preliminary data.</text>
</comment>
<organism evidence="2 3">
    <name type="scientific">Roseibium denhamense</name>
    <dbReference type="NCBI Taxonomy" id="76305"/>
    <lineage>
        <taxon>Bacteria</taxon>
        <taxon>Pseudomonadati</taxon>
        <taxon>Pseudomonadota</taxon>
        <taxon>Alphaproteobacteria</taxon>
        <taxon>Hyphomicrobiales</taxon>
        <taxon>Stappiaceae</taxon>
        <taxon>Roseibium</taxon>
    </lineage>
</organism>
<dbReference type="Gene3D" id="3.40.630.30">
    <property type="match status" value="1"/>
</dbReference>